<protein>
    <submittedName>
        <fullName evidence="1">Uncharacterized protein</fullName>
    </submittedName>
</protein>
<dbReference type="EMBL" id="BGPR01003221">
    <property type="protein sequence ID" value="GBM85295.1"/>
    <property type="molecule type" value="Genomic_DNA"/>
</dbReference>
<organism evidence="1 2">
    <name type="scientific">Araneus ventricosus</name>
    <name type="common">Orbweaver spider</name>
    <name type="synonym">Epeira ventricosa</name>
    <dbReference type="NCBI Taxonomy" id="182803"/>
    <lineage>
        <taxon>Eukaryota</taxon>
        <taxon>Metazoa</taxon>
        <taxon>Ecdysozoa</taxon>
        <taxon>Arthropoda</taxon>
        <taxon>Chelicerata</taxon>
        <taxon>Arachnida</taxon>
        <taxon>Araneae</taxon>
        <taxon>Araneomorphae</taxon>
        <taxon>Entelegynae</taxon>
        <taxon>Araneoidea</taxon>
        <taxon>Araneidae</taxon>
        <taxon>Araneus</taxon>
    </lineage>
</organism>
<comment type="caution">
    <text evidence="1">The sequence shown here is derived from an EMBL/GenBank/DDBJ whole genome shotgun (WGS) entry which is preliminary data.</text>
</comment>
<accession>A0A4Y2J5S3</accession>
<name>A0A4Y2J5S3_ARAVE</name>
<dbReference type="Proteomes" id="UP000499080">
    <property type="component" value="Unassembled WGS sequence"/>
</dbReference>
<evidence type="ECO:0000313" key="2">
    <source>
        <dbReference type="Proteomes" id="UP000499080"/>
    </source>
</evidence>
<dbReference type="AlphaFoldDB" id="A0A4Y2J5S3"/>
<gene>
    <name evidence="1" type="ORF">AVEN_231115_1</name>
</gene>
<evidence type="ECO:0000313" key="1">
    <source>
        <dbReference type="EMBL" id="GBM85295.1"/>
    </source>
</evidence>
<keyword evidence="2" id="KW-1185">Reference proteome</keyword>
<proteinExistence type="predicted"/>
<sequence length="94" mass="10924">MRKEQRQNMLLKKKKTTAEIDLLHLKGEEETLKERSKSTQILLKKAEQSISDGLKLKSFADLECGQVFLTDSHNKISEITLFVENNKTEQMKKM</sequence>
<reference evidence="1 2" key="1">
    <citation type="journal article" date="2019" name="Sci. Rep.">
        <title>Orb-weaving spider Araneus ventricosus genome elucidates the spidroin gene catalogue.</title>
        <authorList>
            <person name="Kono N."/>
            <person name="Nakamura H."/>
            <person name="Ohtoshi R."/>
            <person name="Moran D.A.P."/>
            <person name="Shinohara A."/>
            <person name="Yoshida Y."/>
            <person name="Fujiwara M."/>
            <person name="Mori M."/>
            <person name="Tomita M."/>
            <person name="Arakawa K."/>
        </authorList>
    </citation>
    <scope>NUCLEOTIDE SEQUENCE [LARGE SCALE GENOMIC DNA]</scope>
</reference>